<proteinExistence type="inferred from homology"/>
<keyword evidence="6" id="KW-0032">Aminotransferase</keyword>
<comment type="similarity">
    <text evidence="3">Belongs to the class-III pyridoxal-phosphate-dependent aminotransferase family.</text>
</comment>
<evidence type="ECO:0000256" key="6">
    <source>
        <dbReference type="ARBA" id="ARBA00022576"/>
    </source>
</evidence>
<evidence type="ECO:0000256" key="4">
    <source>
        <dbReference type="ARBA" id="ARBA00011881"/>
    </source>
</evidence>
<dbReference type="AlphaFoldDB" id="X1NIJ0"/>
<dbReference type="InterPro" id="IPR015422">
    <property type="entry name" value="PyrdxlP-dep_Trfase_small"/>
</dbReference>
<dbReference type="EC" id="2.6.1.44" evidence="5"/>
<reference evidence="8" key="1">
    <citation type="journal article" date="2014" name="Front. Microbiol.">
        <title>High frequency of phylogenetically diverse reductive dehalogenase-homologous genes in deep subseafloor sedimentary metagenomes.</title>
        <authorList>
            <person name="Kawai M."/>
            <person name="Futagami T."/>
            <person name="Toyoda A."/>
            <person name="Takaki Y."/>
            <person name="Nishi S."/>
            <person name="Hori S."/>
            <person name="Arai W."/>
            <person name="Tsubouchi T."/>
            <person name="Morono Y."/>
            <person name="Uchiyama I."/>
            <person name="Ito T."/>
            <person name="Fujiyama A."/>
            <person name="Inagaki F."/>
            <person name="Takami H."/>
        </authorList>
    </citation>
    <scope>NUCLEOTIDE SEQUENCE</scope>
    <source>
        <strain evidence="8">Expedition CK06-06</strain>
    </source>
</reference>
<gene>
    <name evidence="8" type="ORF">S06H3_32092</name>
</gene>
<comment type="caution">
    <text evidence="8">The sequence shown here is derived from an EMBL/GenBank/DDBJ whole genome shotgun (WGS) entry which is preliminary data.</text>
</comment>
<name>X1NIJ0_9ZZZZ</name>
<dbReference type="GO" id="GO:0030170">
    <property type="term" value="F:pyridoxal phosphate binding"/>
    <property type="evidence" value="ECO:0007669"/>
    <property type="project" value="InterPro"/>
</dbReference>
<evidence type="ECO:0000256" key="3">
    <source>
        <dbReference type="ARBA" id="ARBA00008954"/>
    </source>
</evidence>
<evidence type="ECO:0000313" key="8">
    <source>
        <dbReference type="EMBL" id="GAI26615.1"/>
    </source>
</evidence>
<feature type="non-terminal residue" evidence="8">
    <location>
        <position position="1"/>
    </location>
</feature>
<dbReference type="InterPro" id="IPR015424">
    <property type="entry name" value="PyrdxlP-dep_Trfase"/>
</dbReference>
<dbReference type="InterPro" id="IPR005814">
    <property type="entry name" value="Aminotrans_3"/>
</dbReference>
<dbReference type="PANTHER" id="PTHR45688:SF3">
    <property type="entry name" value="ALANINE--GLYOXYLATE AMINOTRANSFERASE 2, MITOCHONDRIAL"/>
    <property type="match status" value="1"/>
</dbReference>
<dbReference type="SUPFAM" id="SSF53383">
    <property type="entry name" value="PLP-dependent transferases"/>
    <property type="match status" value="1"/>
</dbReference>
<comment type="subcellular location">
    <subcellularLocation>
        <location evidence="2">Mitochondrion</location>
    </subcellularLocation>
</comment>
<evidence type="ECO:0000256" key="5">
    <source>
        <dbReference type="ARBA" id="ARBA00013049"/>
    </source>
</evidence>
<evidence type="ECO:0000256" key="1">
    <source>
        <dbReference type="ARBA" id="ARBA00001933"/>
    </source>
</evidence>
<dbReference type="GO" id="GO:0005739">
    <property type="term" value="C:mitochondrion"/>
    <property type="evidence" value="ECO:0007669"/>
    <property type="project" value="UniProtKB-SubCell"/>
</dbReference>
<comment type="cofactor">
    <cofactor evidence="1">
        <name>pyridoxal 5'-phosphate</name>
        <dbReference type="ChEBI" id="CHEBI:597326"/>
    </cofactor>
</comment>
<dbReference type="EMBL" id="BARV01019050">
    <property type="protein sequence ID" value="GAI26615.1"/>
    <property type="molecule type" value="Genomic_DNA"/>
</dbReference>
<organism evidence="8">
    <name type="scientific">marine sediment metagenome</name>
    <dbReference type="NCBI Taxonomy" id="412755"/>
    <lineage>
        <taxon>unclassified sequences</taxon>
        <taxon>metagenomes</taxon>
        <taxon>ecological metagenomes</taxon>
    </lineage>
</organism>
<sequence>KQLLNLQADHKLVGDVRGQGLMLGIELVRDQNSKEPATQEMLQVMEICKENGLLIGKGGIDGNVIRIQPPLELTHDQSEKALQILDIAFTKVENKM</sequence>
<keyword evidence="7" id="KW-0808">Transferase</keyword>
<comment type="subunit">
    <text evidence="4">Homotetramer.</text>
</comment>
<protein>
    <recommendedName>
        <fullName evidence="5">alanine--glyoxylate transaminase</fullName>
        <ecNumber evidence="5">2.6.1.44</ecNumber>
    </recommendedName>
</protein>
<dbReference type="GO" id="GO:0008453">
    <property type="term" value="F:alanine-glyoxylate transaminase activity"/>
    <property type="evidence" value="ECO:0007669"/>
    <property type="project" value="UniProtKB-EC"/>
</dbReference>
<dbReference type="Pfam" id="PF00202">
    <property type="entry name" value="Aminotran_3"/>
    <property type="match status" value="1"/>
</dbReference>
<accession>X1NIJ0</accession>
<dbReference type="PANTHER" id="PTHR45688">
    <property type="match status" value="1"/>
</dbReference>
<dbReference type="Gene3D" id="3.90.1150.10">
    <property type="entry name" value="Aspartate Aminotransferase, domain 1"/>
    <property type="match status" value="1"/>
</dbReference>
<evidence type="ECO:0000256" key="7">
    <source>
        <dbReference type="ARBA" id="ARBA00022679"/>
    </source>
</evidence>
<evidence type="ECO:0000256" key="2">
    <source>
        <dbReference type="ARBA" id="ARBA00004173"/>
    </source>
</evidence>